<dbReference type="InterPro" id="IPR052973">
    <property type="entry name" value="Fungal_sec-metab_reg_TF"/>
</dbReference>
<name>A0A1J7J5H3_9PEZI</name>
<evidence type="ECO:0000313" key="6">
    <source>
        <dbReference type="Proteomes" id="UP000182658"/>
    </source>
</evidence>
<feature type="domain" description="TauD/TfdA-like" evidence="4">
    <location>
        <begin position="529"/>
        <end position="781"/>
    </location>
</feature>
<dbReference type="Pfam" id="PF02668">
    <property type="entry name" value="TauD"/>
    <property type="match status" value="1"/>
</dbReference>
<evidence type="ECO:0000256" key="2">
    <source>
        <dbReference type="ARBA" id="ARBA00023242"/>
    </source>
</evidence>
<evidence type="ECO:0000256" key="1">
    <source>
        <dbReference type="ARBA" id="ARBA00023002"/>
    </source>
</evidence>
<dbReference type="GO" id="GO:0008270">
    <property type="term" value="F:zinc ion binding"/>
    <property type="evidence" value="ECO:0007669"/>
    <property type="project" value="InterPro"/>
</dbReference>
<dbReference type="InterPro" id="IPR042098">
    <property type="entry name" value="TauD-like_sf"/>
</dbReference>
<feature type="compositionally biased region" description="Basic and acidic residues" evidence="3">
    <location>
        <begin position="29"/>
        <end position="43"/>
    </location>
</feature>
<dbReference type="GO" id="GO:0016491">
    <property type="term" value="F:oxidoreductase activity"/>
    <property type="evidence" value="ECO:0007669"/>
    <property type="project" value="UniProtKB-KW"/>
</dbReference>
<dbReference type="Gene3D" id="3.60.130.10">
    <property type="entry name" value="Clavaminate synthase-like"/>
    <property type="match status" value="1"/>
</dbReference>
<dbReference type="InterPro" id="IPR001138">
    <property type="entry name" value="Zn2Cys6_DnaBD"/>
</dbReference>
<proteinExistence type="predicted"/>
<keyword evidence="1" id="KW-0560">Oxidoreductase</keyword>
<keyword evidence="2" id="KW-0539">Nucleus</keyword>
<dbReference type="SUPFAM" id="SSF51197">
    <property type="entry name" value="Clavaminate synthase-like"/>
    <property type="match status" value="1"/>
</dbReference>
<dbReference type="GO" id="GO:0000981">
    <property type="term" value="F:DNA-binding transcription factor activity, RNA polymerase II-specific"/>
    <property type="evidence" value="ECO:0007669"/>
    <property type="project" value="InterPro"/>
</dbReference>
<organism evidence="5 6">
    <name type="scientific">Coniochaeta ligniaria NRRL 30616</name>
    <dbReference type="NCBI Taxonomy" id="1408157"/>
    <lineage>
        <taxon>Eukaryota</taxon>
        <taxon>Fungi</taxon>
        <taxon>Dikarya</taxon>
        <taxon>Ascomycota</taxon>
        <taxon>Pezizomycotina</taxon>
        <taxon>Sordariomycetes</taxon>
        <taxon>Sordariomycetidae</taxon>
        <taxon>Coniochaetales</taxon>
        <taxon>Coniochaetaceae</taxon>
        <taxon>Coniochaeta</taxon>
    </lineage>
</organism>
<reference evidence="5 6" key="1">
    <citation type="submission" date="2016-10" db="EMBL/GenBank/DDBJ databases">
        <title>Draft genome sequence of Coniochaeta ligniaria NRRL30616, a lignocellulolytic fungus for bioabatement of inhibitors in plant biomass hydrolysates.</title>
        <authorList>
            <consortium name="DOE Joint Genome Institute"/>
            <person name="Jimenez D.J."/>
            <person name="Hector R.E."/>
            <person name="Riley R."/>
            <person name="Sun H."/>
            <person name="Grigoriev I.V."/>
            <person name="Van Elsas J.D."/>
            <person name="Nichols N.N."/>
        </authorList>
    </citation>
    <scope>NUCLEOTIDE SEQUENCE [LARGE SCALE GENOMIC DNA]</scope>
    <source>
        <strain evidence="5 6">NRRL 30616</strain>
    </source>
</reference>
<dbReference type="PANTHER" id="PTHR35392">
    <property type="entry name" value="ZN(II)2CYS6 TRANSCRIPTION FACTOR (EUROFUNG)-RELATED-RELATED"/>
    <property type="match status" value="1"/>
</dbReference>
<dbReference type="PANTHER" id="PTHR35392:SF3">
    <property type="entry name" value="ZN(2)-C6 FUNGAL-TYPE DOMAIN-CONTAINING PROTEIN"/>
    <property type="match status" value="1"/>
</dbReference>
<accession>A0A1J7J5H3</accession>
<dbReference type="Proteomes" id="UP000182658">
    <property type="component" value="Unassembled WGS sequence"/>
</dbReference>
<sequence length="830" mass="94970">MIQFSEISGSDRNNSSGTDGFIQLTPGSHDSDAESESTTRDADVDMESADENDRTLSISTPADRRSSSSLGSRQYKFIAPRPGTVKSLSDGPSPGASGYRVRKKRAPYSTSHKIDTNLTRSLNACVRCRIQRNRCIPDPNNPRGPCQSCQNKKARLSRLPCLRYKLSDSTLFRTGLDYMPFYKTHPMIGPQYGDFHIEKQWVDGPGRVLCLGQDRGSFLRIELKQFVPPRDPTALDLKGRSMYEVNWAIADPDAVAEALNDFIDDSLGCYLESILDGMDGLVWDIFHAAIRSSVFPQPNLLLRKTLRLWVVCRFIESRWRCWTDQEDEDITRQFPDDPFYDWVSPPPYVDYQFASVIINRILLPLREEILRELERMVEKHKPEDWYVTFLSSFILLQNYELQMQFQRDFAKRRQAPPFGEKFDWNATKIRKMARLDAEQSRFMAGYRDPSTLVSDRLHLGQQLKSTSALRSVRVHEWPRVMTGELAWDSSTRLSEQDTILNLTRDEVEEVKAAVRHFNDLGLYGNEVSESNFPLHTLGQKLLKVTLDIHRGKGFAIIRGLDPKDFSPEDNLIIFLGISSYIGSIRGRQDEDGDMLMHIRDAKRSKAPQKDRPTRYSSRASTFHTDTFCDILALQTRECASRGGRNILASSWTVYNKIAATRPDLIQLLAEPIWPFDSRGRFFESSTRPLLYYHGQKMMLNFAREPLLGLDGVRRAQGLATLSAKQCEALDLIEQIASENQLVVSAQPGDLFFINNHGLLHSREAFEDSTDNGPSRYLVRMWLKHPTLAWKLPRALQEGNSRIYGDNELGERWNIVDVPKVQFRLSERLTS</sequence>
<dbReference type="CDD" id="cd00067">
    <property type="entry name" value="GAL4"/>
    <property type="match status" value="1"/>
</dbReference>
<feature type="region of interest" description="Disordered" evidence="3">
    <location>
        <begin position="1"/>
        <end position="108"/>
    </location>
</feature>
<evidence type="ECO:0000256" key="3">
    <source>
        <dbReference type="SAM" id="MobiDB-lite"/>
    </source>
</evidence>
<evidence type="ECO:0000313" key="5">
    <source>
        <dbReference type="EMBL" id="OIW34611.1"/>
    </source>
</evidence>
<protein>
    <submittedName>
        <fullName evidence="5">Clavaminate synthase-like protein</fullName>
    </submittedName>
</protein>
<evidence type="ECO:0000259" key="4">
    <source>
        <dbReference type="Pfam" id="PF02668"/>
    </source>
</evidence>
<dbReference type="InterPro" id="IPR003819">
    <property type="entry name" value="TauD/TfdA-like"/>
</dbReference>
<feature type="compositionally biased region" description="Polar residues" evidence="3">
    <location>
        <begin position="1"/>
        <end position="18"/>
    </location>
</feature>
<dbReference type="EMBL" id="KV875093">
    <property type="protein sequence ID" value="OIW34611.1"/>
    <property type="molecule type" value="Genomic_DNA"/>
</dbReference>
<dbReference type="STRING" id="1408157.A0A1J7J5H3"/>
<dbReference type="InParanoid" id="A0A1J7J5H3"/>
<dbReference type="AlphaFoldDB" id="A0A1J7J5H3"/>
<keyword evidence="6" id="KW-1185">Reference proteome</keyword>
<dbReference type="OrthoDB" id="272271at2759"/>
<gene>
    <name evidence="5" type="ORF">CONLIGDRAFT_566688</name>
</gene>